<organism evidence="2 3">
    <name type="scientific">Caballeronia arvi</name>
    <dbReference type="NCBI Taxonomy" id="1777135"/>
    <lineage>
        <taxon>Bacteria</taxon>
        <taxon>Pseudomonadati</taxon>
        <taxon>Pseudomonadota</taxon>
        <taxon>Betaproteobacteria</taxon>
        <taxon>Burkholderiales</taxon>
        <taxon>Burkholderiaceae</taxon>
        <taxon>Caballeronia</taxon>
    </lineage>
</organism>
<evidence type="ECO:0000313" key="3">
    <source>
        <dbReference type="Proteomes" id="UP000055019"/>
    </source>
</evidence>
<proteinExistence type="predicted"/>
<accession>A0A158KUN1</accession>
<dbReference type="Proteomes" id="UP000055019">
    <property type="component" value="Unassembled WGS sequence"/>
</dbReference>
<keyword evidence="1" id="KW-0812">Transmembrane</keyword>
<evidence type="ECO:0000256" key="1">
    <source>
        <dbReference type="SAM" id="Phobius"/>
    </source>
</evidence>
<keyword evidence="1" id="KW-1133">Transmembrane helix</keyword>
<sequence>MQDFAYLFSDSVSAWLRGHGDGRFKRYERHYRSDRASAPSPDAFDLEKSNVLFSQRSRCARGRIDSVLNRKPFAALVTFLIFLWGGSLLLSTIGTSQPVTAGVALCVAFVVLRASKLRKRAQR</sequence>
<reference evidence="2" key="1">
    <citation type="submission" date="2016-01" db="EMBL/GenBank/DDBJ databases">
        <authorList>
            <person name="Peeters C."/>
        </authorList>
    </citation>
    <scope>NUCLEOTIDE SEQUENCE [LARGE SCALE GENOMIC DNA]</scope>
    <source>
        <strain evidence="2">LMG 29317</strain>
    </source>
</reference>
<keyword evidence="3" id="KW-1185">Reference proteome</keyword>
<dbReference type="AlphaFoldDB" id="A0A158KUN1"/>
<comment type="caution">
    <text evidence="2">The sequence shown here is derived from an EMBL/GenBank/DDBJ whole genome shotgun (WGS) entry which is preliminary data.</text>
</comment>
<feature type="transmembrane region" description="Helical" evidence="1">
    <location>
        <begin position="99"/>
        <end position="115"/>
    </location>
</feature>
<dbReference type="EMBL" id="FCOM02000054">
    <property type="protein sequence ID" value="SAL84685.1"/>
    <property type="molecule type" value="Genomic_DNA"/>
</dbReference>
<name>A0A158KUN1_9BURK</name>
<protein>
    <submittedName>
        <fullName evidence="2">Uncharacterized protein</fullName>
    </submittedName>
</protein>
<gene>
    <name evidence="2" type="ORF">AWB74_07022</name>
</gene>
<evidence type="ECO:0000313" key="2">
    <source>
        <dbReference type="EMBL" id="SAL84685.1"/>
    </source>
</evidence>
<dbReference type="OrthoDB" id="9035562at2"/>
<dbReference type="RefSeq" id="WP_061151222.1">
    <property type="nucleotide sequence ID" value="NZ_FCOM02000054.1"/>
</dbReference>
<keyword evidence="1" id="KW-0472">Membrane</keyword>
<feature type="transmembrane region" description="Helical" evidence="1">
    <location>
        <begin position="73"/>
        <end position="93"/>
    </location>
</feature>